<evidence type="ECO:0000256" key="1">
    <source>
        <dbReference type="SAM" id="MobiDB-lite"/>
    </source>
</evidence>
<evidence type="ECO:0000313" key="3">
    <source>
        <dbReference type="Proteomes" id="UP000823775"/>
    </source>
</evidence>
<accession>A0ABS8WZ53</accession>
<name>A0ABS8WZ53_DATST</name>
<organism evidence="2 3">
    <name type="scientific">Datura stramonium</name>
    <name type="common">Jimsonweed</name>
    <name type="synonym">Common thornapple</name>
    <dbReference type="NCBI Taxonomy" id="4076"/>
    <lineage>
        <taxon>Eukaryota</taxon>
        <taxon>Viridiplantae</taxon>
        <taxon>Streptophyta</taxon>
        <taxon>Embryophyta</taxon>
        <taxon>Tracheophyta</taxon>
        <taxon>Spermatophyta</taxon>
        <taxon>Magnoliopsida</taxon>
        <taxon>eudicotyledons</taxon>
        <taxon>Gunneridae</taxon>
        <taxon>Pentapetalae</taxon>
        <taxon>asterids</taxon>
        <taxon>lamiids</taxon>
        <taxon>Solanales</taxon>
        <taxon>Solanaceae</taxon>
        <taxon>Solanoideae</taxon>
        <taxon>Datureae</taxon>
        <taxon>Datura</taxon>
    </lineage>
</organism>
<keyword evidence="3" id="KW-1185">Reference proteome</keyword>
<protein>
    <submittedName>
        <fullName evidence="2">Uncharacterized protein</fullName>
    </submittedName>
</protein>
<feature type="non-terminal residue" evidence="2">
    <location>
        <position position="1"/>
    </location>
</feature>
<dbReference type="EMBL" id="JACEIK010013586">
    <property type="protein sequence ID" value="MCE3216577.1"/>
    <property type="molecule type" value="Genomic_DNA"/>
</dbReference>
<dbReference type="Proteomes" id="UP000823775">
    <property type="component" value="Unassembled WGS sequence"/>
</dbReference>
<gene>
    <name evidence="2" type="ORF">HAX54_006953</name>
</gene>
<sequence length="61" mass="6660">SVATDLAILENICDTEYECNDWVRSGVEGIEIDVSHSQTPPNEGEAYVDGGNDNENENDSE</sequence>
<evidence type="ECO:0000313" key="2">
    <source>
        <dbReference type="EMBL" id="MCE3216577.1"/>
    </source>
</evidence>
<comment type="caution">
    <text evidence="2">The sequence shown here is derived from an EMBL/GenBank/DDBJ whole genome shotgun (WGS) entry which is preliminary data.</text>
</comment>
<reference evidence="2 3" key="1">
    <citation type="journal article" date="2021" name="BMC Genomics">
        <title>Datura genome reveals duplications of psychoactive alkaloid biosynthetic genes and high mutation rate following tissue culture.</title>
        <authorList>
            <person name="Rajewski A."/>
            <person name="Carter-House D."/>
            <person name="Stajich J."/>
            <person name="Litt A."/>
        </authorList>
    </citation>
    <scope>NUCLEOTIDE SEQUENCE [LARGE SCALE GENOMIC DNA]</scope>
    <source>
        <strain evidence="2">AR-01</strain>
    </source>
</reference>
<feature type="region of interest" description="Disordered" evidence="1">
    <location>
        <begin position="33"/>
        <end position="61"/>
    </location>
</feature>
<proteinExistence type="predicted"/>
<feature type="compositionally biased region" description="Acidic residues" evidence="1">
    <location>
        <begin position="52"/>
        <end position="61"/>
    </location>
</feature>